<dbReference type="RefSeq" id="WP_089280833.1">
    <property type="nucleotide sequence ID" value="NZ_FZOJ01000001.1"/>
</dbReference>
<reference evidence="3 4" key="1">
    <citation type="submission" date="2017-06" db="EMBL/GenBank/DDBJ databases">
        <authorList>
            <person name="Kim H.J."/>
            <person name="Triplett B.A."/>
        </authorList>
    </citation>
    <scope>NUCLEOTIDE SEQUENCE [LARGE SCALE GENOMIC DNA]</scope>
    <source>
        <strain evidence="3 4">SCA</strain>
    </source>
</reference>
<evidence type="ECO:0000256" key="1">
    <source>
        <dbReference type="ARBA" id="ARBA00023125"/>
    </source>
</evidence>
<dbReference type="PANTHER" id="PTHR46797:SF1">
    <property type="entry name" value="METHYLPHOSPHONATE SYNTHASE"/>
    <property type="match status" value="1"/>
</dbReference>
<evidence type="ECO:0000259" key="2">
    <source>
        <dbReference type="PROSITE" id="PS50943"/>
    </source>
</evidence>
<dbReference type="GO" id="GO:0003700">
    <property type="term" value="F:DNA-binding transcription factor activity"/>
    <property type="evidence" value="ECO:0007669"/>
    <property type="project" value="TreeGrafter"/>
</dbReference>
<keyword evidence="1" id="KW-0238">DNA-binding</keyword>
<dbReference type="SUPFAM" id="SSF47413">
    <property type="entry name" value="lambda repressor-like DNA-binding domains"/>
    <property type="match status" value="1"/>
</dbReference>
<dbReference type="Pfam" id="PF01381">
    <property type="entry name" value="HTH_3"/>
    <property type="match status" value="1"/>
</dbReference>
<dbReference type="InterPro" id="IPR050807">
    <property type="entry name" value="TransReg_Diox_bact_type"/>
</dbReference>
<dbReference type="OrthoDB" id="1786948at2"/>
<name>A0A238ZS48_9FIRM</name>
<evidence type="ECO:0000313" key="3">
    <source>
        <dbReference type="EMBL" id="SNR85493.1"/>
    </source>
</evidence>
<dbReference type="PANTHER" id="PTHR46797">
    <property type="entry name" value="HTH-TYPE TRANSCRIPTIONAL REGULATOR"/>
    <property type="match status" value="1"/>
</dbReference>
<dbReference type="AlphaFoldDB" id="A0A238ZS48"/>
<dbReference type="PROSITE" id="PS50943">
    <property type="entry name" value="HTH_CROC1"/>
    <property type="match status" value="1"/>
</dbReference>
<dbReference type="GO" id="GO:0005829">
    <property type="term" value="C:cytosol"/>
    <property type="evidence" value="ECO:0007669"/>
    <property type="project" value="TreeGrafter"/>
</dbReference>
<sequence>MNIGHKIRELRKENKLTLKELSKKTDLSISFISDIENERRNPRLDNLRKIASALNVEVSELLGESESFIIKENPSNYTVDELEIEIERLKPKIRQLPQEEKDKLFKMINAYLEE</sequence>
<dbReference type="SMART" id="SM00530">
    <property type="entry name" value="HTH_XRE"/>
    <property type="match status" value="1"/>
</dbReference>
<evidence type="ECO:0000313" key="4">
    <source>
        <dbReference type="Proteomes" id="UP000198304"/>
    </source>
</evidence>
<organism evidence="3 4">
    <name type="scientific">Anaerovirgula multivorans</name>
    <dbReference type="NCBI Taxonomy" id="312168"/>
    <lineage>
        <taxon>Bacteria</taxon>
        <taxon>Bacillati</taxon>
        <taxon>Bacillota</taxon>
        <taxon>Clostridia</taxon>
        <taxon>Peptostreptococcales</taxon>
        <taxon>Natronincolaceae</taxon>
        <taxon>Anaerovirgula</taxon>
    </lineage>
</organism>
<dbReference type="InterPro" id="IPR010982">
    <property type="entry name" value="Lambda_DNA-bd_dom_sf"/>
</dbReference>
<dbReference type="GO" id="GO:0003677">
    <property type="term" value="F:DNA binding"/>
    <property type="evidence" value="ECO:0007669"/>
    <property type="project" value="UniProtKB-KW"/>
</dbReference>
<protein>
    <submittedName>
        <fullName evidence="3">Helix-turn-helix</fullName>
    </submittedName>
</protein>
<dbReference type="CDD" id="cd00093">
    <property type="entry name" value="HTH_XRE"/>
    <property type="match status" value="1"/>
</dbReference>
<accession>A0A238ZS48</accession>
<proteinExistence type="predicted"/>
<keyword evidence="4" id="KW-1185">Reference proteome</keyword>
<dbReference type="Gene3D" id="1.10.260.40">
    <property type="entry name" value="lambda repressor-like DNA-binding domains"/>
    <property type="match status" value="1"/>
</dbReference>
<gene>
    <name evidence="3" type="ORF">SAMN05446037_100129</name>
</gene>
<dbReference type="InterPro" id="IPR001387">
    <property type="entry name" value="Cro/C1-type_HTH"/>
</dbReference>
<dbReference type="EMBL" id="FZOJ01000001">
    <property type="protein sequence ID" value="SNR85493.1"/>
    <property type="molecule type" value="Genomic_DNA"/>
</dbReference>
<feature type="domain" description="HTH cro/C1-type" evidence="2">
    <location>
        <begin position="7"/>
        <end position="61"/>
    </location>
</feature>
<dbReference type="Proteomes" id="UP000198304">
    <property type="component" value="Unassembled WGS sequence"/>
</dbReference>